<protein>
    <submittedName>
        <fullName evidence="2">SnoaL-like domain protein</fullName>
    </submittedName>
</protein>
<gene>
    <name evidence="2" type="ORF">PFL603g_02514</name>
</gene>
<comment type="caution">
    <text evidence="2">The sequence shown here is derived from an EMBL/GenBank/DDBJ whole genome shotgun (WGS) entry which is preliminary data.</text>
</comment>
<dbReference type="PATRIC" id="fig|294.195.peg.2686"/>
<sequence length="156" mass="17817">MKHTYKGPDDALEVARFVCNAVNGWTENPTRMIPYFTPDGGWEFPFAPTEFGLFFKEVRGAEAMKRYFSSLVPYMENLDIGPVENWTIHTLKTPHTYVYEYTGTATIKGSGKLYEQNYISIVTLEGGKIKTYREHWDPYVALLDFGLARPVDGDAK</sequence>
<evidence type="ECO:0000313" key="3">
    <source>
        <dbReference type="Proteomes" id="UP000063434"/>
    </source>
</evidence>
<dbReference type="SUPFAM" id="SSF54427">
    <property type="entry name" value="NTF2-like"/>
    <property type="match status" value="1"/>
</dbReference>
<evidence type="ECO:0000259" key="1">
    <source>
        <dbReference type="Pfam" id="PF12680"/>
    </source>
</evidence>
<dbReference type="InterPro" id="IPR037401">
    <property type="entry name" value="SnoaL-like"/>
</dbReference>
<dbReference type="Gene3D" id="3.10.450.50">
    <property type="match status" value="1"/>
</dbReference>
<dbReference type="Pfam" id="PF12680">
    <property type="entry name" value="SnoaL_2"/>
    <property type="match status" value="1"/>
</dbReference>
<name>A0A109KVI8_PSEFL</name>
<proteinExistence type="predicted"/>
<evidence type="ECO:0000313" key="2">
    <source>
        <dbReference type="EMBL" id="KWV76174.1"/>
    </source>
</evidence>
<dbReference type="EMBL" id="LCYC01000039">
    <property type="protein sequence ID" value="KWV76174.1"/>
    <property type="molecule type" value="Genomic_DNA"/>
</dbReference>
<dbReference type="AlphaFoldDB" id="A0A109KVI8"/>
<reference evidence="2 3" key="1">
    <citation type="submission" date="2015-05" db="EMBL/GenBank/DDBJ databases">
        <title>A genomic and transcriptomic approach to investigate the blue pigment phenotype in Pseudomonas fluorescens.</title>
        <authorList>
            <person name="Andreani N.A."/>
            <person name="Cardazzo B."/>
        </authorList>
    </citation>
    <scope>NUCLEOTIDE SEQUENCE [LARGE SCALE GENOMIC DNA]</scope>
    <source>
        <strain evidence="2 3">Ps_40</strain>
    </source>
</reference>
<organism evidence="2 3">
    <name type="scientific">Pseudomonas fluorescens</name>
    <dbReference type="NCBI Taxonomy" id="294"/>
    <lineage>
        <taxon>Bacteria</taxon>
        <taxon>Pseudomonadati</taxon>
        <taxon>Pseudomonadota</taxon>
        <taxon>Gammaproteobacteria</taxon>
        <taxon>Pseudomonadales</taxon>
        <taxon>Pseudomonadaceae</taxon>
        <taxon>Pseudomonas</taxon>
    </lineage>
</organism>
<feature type="domain" description="SnoaL-like" evidence="1">
    <location>
        <begin position="21"/>
        <end position="130"/>
    </location>
</feature>
<accession>A0A109KVI8</accession>
<dbReference type="InterPro" id="IPR032710">
    <property type="entry name" value="NTF2-like_dom_sf"/>
</dbReference>
<dbReference type="Proteomes" id="UP000063434">
    <property type="component" value="Unassembled WGS sequence"/>
</dbReference>
<dbReference type="RefSeq" id="WP_056784872.1">
    <property type="nucleotide sequence ID" value="NZ_LCYC01000039.1"/>
</dbReference>